<gene>
    <name evidence="3" type="ORF">KOR34_43750</name>
</gene>
<feature type="signal peptide" evidence="2">
    <location>
        <begin position="1"/>
        <end position="23"/>
    </location>
</feature>
<comment type="caution">
    <text evidence="3">The sequence shown here is derived from an EMBL/GenBank/DDBJ whole genome shotgun (WGS) entry which is preliminary data.</text>
</comment>
<reference evidence="3 4" key="1">
    <citation type="submission" date="2019-02" db="EMBL/GenBank/DDBJ databases">
        <title>Deep-cultivation of Planctomycetes and their phenomic and genomic characterization uncovers novel biology.</title>
        <authorList>
            <person name="Wiegand S."/>
            <person name="Jogler M."/>
            <person name="Boedeker C."/>
            <person name="Pinto D."/>
            <person name="Vollmers J."/>
            <person name="Rivas-Marin E."/>
            <person name="Kohn T."/>
            <person name="Peeters S.H."/>
            <person name="Heuer A."/>
            <person name="Rast P."/>
            <person name="Oberbeckmann S."/>
            <person name="Bunk B."/>
            <person name="Jeske O."/>
            <person name="Meyerdierks A."/>
            <person name="Storesund J.E."/>
            <person name="Kallscheuer N."/>
            <person name="Luecker S."/>
            <person name="Lage O.M."/>
            <person name="Pohl T."/>
            <person name="Merkel B.J."/>
            <person name="Hornburger P."/>
            <person name="Mueller R.-W."/>
            <person name="Bruemmer F."/>
            <person name="Labrenz M."/>
            <person name="Spormann A.M."/>
            <person name="Op Den Camp H."/>
            <person name="Overmann J."/>
            <person name="Amann R."/>
            <person name="Jetten M.S.M."/>
            <person name="Mascher T."/>
            <person name="Medema M.H."/>
            <person name="Devos D.P."/>
            <person name="Kaster A.-K."/>
            <person name="Ovreas L."/>
            <person name="Rohde M."/>
            <person name="Galperin M.Y."/>
            <person name="Jogler C."/>
        </authorList>
    </citation>
    <scope>NUCLEOTIDE SEQUENCE [LARGE SCALE GENOMIC DNA]</scope>
    <source>
        <strain evidence="3 4">KOR34</strain>
    </source>
</reference>
<dbReference type="EMBL" id="SIHJ01000004">
    <property type="protein sequence ID" value="TWT31001.1"/>
    <property type="molecule type" value="Genomic_DNA"/>
</dbReference>
<dbReference type="Proteomes" id="UP000316714">
    <property type="component" value="Unassembled WGS sequence"/>
</dbReference>
<name>A0A5C5UXD3_9BACT</name>
<feature type="compositionally biased region" description="Low complexity" evidence="1">
    <location>
        <begin position="22"/>
        <end position="39"/>
    </location>
</feature>
<evidence type="ECO:0000256" key="1">
    <source>
        <dbReference type="SAM" id="MobiDB-lite"/>
    </source>
</evidence>
<evidence type="ECO:0000313" key="3">
    <source>
        <dbReference type="EMBL" id="TWT31001.1"/>
    </source>
</evidence>
<proteinExistence type="predicted"/>
<dbReference type="AlphaFoldDB" id="A0A5C5UXD3"/>
<evidence type="ECO:0000256" key="2">
    <source>
        <dbReference type="SAM" id="SignalP"/>
    </source>
</evidence>
<evidence type="ECO:0000313" key="4">
    <source>
        <dbReference type="Proteomes" id="UP000316714"/>
    </source>
</evidence>
<keyword evidence="2" id="KW-0732">Signal</keyword>
<feature type="chain" id="PRO_5023037493" description="Squalene cyclase C-terminal domain-containing protein" evidence="2">
    <location>
        <begin position="24"/>
        <end position="429"/>
    </location>
</feature>
<dbReference type="SUPFAM" id="SSF48239">
    <property type="entry name" value="Terpenoid cyclases/Protein prenyltransferases"/>
    <property type="match status" value="1"/>
</dbReference>
<dbReference type="OrthoDB" id="244237at2"/>
<accession>A0A5C5UXD3</accession>
<protein>
    <recommendedName>
        <fullName evidence="5">Squalene cyclase C-terminal domain-containing protein</fullName>
    </recommendedName>
</protein>
<dbReference type="InterPro" id="IPR008930">
    <property type="entry name" value="Terpenoid_cyclase/PrenylTrfase"/>
</dbReference>
<evidence type="ECO:0008006" key="5">
    <source>
        <dbReference type="Google" id="ProtNLM"/>
    </source>
</evidence>
<dbReference type="RefSeq" id="WP_146568149.1">
    <property type="nucleotide sequence ID" value="NZ_SIHJ01000004.1"/>
</dbReference>
<feature type="region of interest" description="Disordered" evidence="1">
    <location>
        <begin position="22"/>
        <end position="56"/>
    </location>
</feature>
<sequence precursor="true">MRSTPLIVMLLLAVAAGPTAATAKDDTANSAAANDAPGKYPLAEQGPEPRPIDPPTREAIQASINRGVDFLLDDQRPDGGWGSPENTKGLNIYAPVPGAHDGFKLAVAGLVVQALCECEDTLDADRRQRVDDALERGAEWMLANHEKVRRSAADAIYNTWGHAYGISGFVALHQRAAGDADLQARLKQAAQFQADQLKRYAYLSGGWGYYDFDHVAKIPGSSPNSFTTATGMISLHDAEAIGVTFPEKLMDKAAASVIRQRNPDFSYAYGEYLMYSPRLGINRPAGSLGRSQACNAALRMWGDDVISDNVLRAWLKRLFARNGWLGIGRKRPVPHESYFQVAGYFYYYGHYYAAMCIDMLPEDERPYYQDHLASILLPLQEKDGSWWDYPFYNYHQQYGAAMSLYCLRHCLHGEPVSPGDDEAVAQAAL</sequence>
<organism evidence="3 4">
    <name type="scientific">Posidoniimonas corsicana</name>
    <dbReference type="NCBI Taxonomy" id="1938618"/>
    <lineage>
        <taxon>Bacteria</taxon>
        <taxon>Pseudomonadati</taxon>
        <taxon>Planctomycetota</taxon>
        <taxon>Planctomycetia</taxon>
        <taxon>Pirellulales</taxon>
        <taxon>Lacipirellulaceae</taxon>
        <taxon>Posidoniimonas</taxon>
    </lineage>
</organism>
<dbReference type="Gene3D" id="1.50.10.20">
    <property type="match status" value="1"/>
</dbReference>
<keyword evidence="4" id="KW-1185">Reference proteome</keyword>